<evidence type="ECO:0000256" key="1">
    <source>
        <dbReference type="SAM" id="MobiDB-lite"/>
    </source>
</evidence>
<gene>
    <name evidence="2" type="ORF">VTJ49DRAFT_1403</name>
</gene>
<accession>A0ABR3VCK8</accession>
<name>A0ABR3VCK8_HUMIN</name>
<dbReference type="EMBL" id="JAZGSY010000151">
    <property type="protein sequence ID" value="KAL1839540.1"/>
    <property type="molecule type" value="Genomic_DNA"/>
</dbReference>
<comment type="caution">
    <text evidence="2">The sequence shown here is derived from an EMBL/GenBank/DDBJ whole genome shotgun (WGS) entry which is preliminary data.</text>
</comment>
<proteinExistence type="predicted"/>
<sequence>MASSDRRHWLRRRLAKPLPLPAPPLAVPVRRRTMDPKRPRRLAMPMPASGTPDAAKMAGAEDVYLAEFAAVITNYGYDFLVELVQLDSVDEVDFTPTLILLDPPPPEHMPREPKTSRFPVDMEVPRHPVLDAEREDLRLLAALKACRADDFGLVLLKALADAATPAILVRPAALAGTVDTAAKVPGAITRTTTNPGSRLGLECNKNIGDPVRK</sequence>
<evidence type="ECO:0000313" key="3">
    <source>
        <dbReference type="Proteomes" id="UP001583172"/>
    </source>
</evidence>
<evidence type="ECO:0000313" key="2">
    <source>
        <dbReference type="EMBL" id="KAL1839540.1"/>
    </source>
</evidence>
<feature type="region of interest" description="Disordered" evidence="1">
    <location>
        <begin position="21"/>
        <end position="53"/>
    </location>
</feature>
<organism evidence="2 3">
    <name type="scientific">Humicola insolens</name>
    <name type="common">Soft-rot fungus</name>
    <dbReference type="NCBI Taxonomy" id="85995"/>
    <lineage>
        <taxon>Eukaryota</taxon>
        <taxon>Fungi</taxon>
        <taxon>Dikarya</taxon>
        <taxon>Ascomycota</taxon>
        <taxon>Pezizomycotina</taxon>
        <taxon>Sordariomycetes</taxon>
        <taxon>Sordariomycetidae</taxon>
        <taxon>Sordariales</taxon>
        <taxon>Chaetomiaceae</taxon>
        <taxon>Mycothermus</taxon>
    </lineage>
</organism>
<keyword evidence="3" id="KW-1185">Reference proteome</keyword>
<dbReference type="Proteomes" id="UP001583172">
    <property type="component" value="Unassembled WGS sequence"/>
</dbReference>
<protein>
    <submittedName>
        <fullName evidence="2">Uncharacterized protein</fullName>
    </submittedName>
</protein>
<reference evidence="2 3" key="1">
    <citation type="journal article" date="2024" name="Commun. Biol.">
        <title>Comparative genomic analysis of thermophilic fungi reveals convergent evolutionary adaptations and gene losses.</title>
        <authorList>
            <person name="Steindorff A.S."/>
            <person name="Aguilar-Pontes M.V."/>
            <person name="Robinson A.J."/>
            <person name="Andreopoulos B."/>
            <person name="LaButti K."/>
            <person name="Kuo A."/>
            <person name="Mondo S."/>
            <person name="Riley R."/>
            <person name="Otillar R."/>
            <person name="Haridas S."/>
            <person name="Lipzen A."/>
            <person name="Grimwood J."/>
            <person name="Schmutz J."/>
            <person name="Clum A."/>
            <person name="Reid I.D."/>
            <person name="Moisan M.C."/>
            <person name="Butler G."/>
            <person name="Nguyen T.T.M."/>
            <person name="Dewar K."/>
            <person name="Conant G."/>
            <person name="Drula E."/>
            <person name="Henrissat B."/>
            <person name="Hansel C."/>
            <person name="Singer S."/>
            <person name="Hutchinson M.I."/>
            <person name="de Vries R.P."/>
            <person name="Natvig D.O."/>
            <person name="Powell A.J."/>
            <person name="Tsang A."/>
            <person name="Grigoriev I.V."/>
        </authorList>
    </citation>
    <scope>NUCLEOTIDE SEQUENCE [LARGE SCALE GENOMIC DNA]</scope>
    <source>
        <strain evidence="2 3">CBS 620.91</strain>
    </source>
</reference>